<dbReference type="InterPro" id="IPR027246">
    <property type="entry name" value="Porin_Euk/Tom40"/>
</dbReference>
<organism evidence="11 12">
    <name type="scientific">Starmerella bacillaris</name>
    <name type="common">Yeast</name>
    <name type="synonym">Candida zemplinina</name>
    <dbReference type="NCBI Taxonomy" id="1247836"/>
    <lineage>
        <taxon>Eukaryota</taxon>
        <taxon>Fungi</taxon>
        <taxon>Dikarya</taxon>
        <taxon>Ascomycota</taxon>
        <taxon>Saccharomycotina</taxon>
        <taxon>Dipodascomycetes</taxon>
        <taxon>Dipodascales</taxon>
        <taxon>Trichomonascaceae</taxon>
        <taxon>Starmerella</taxon>
    </lineage>
</organism>
<evidence type="ECO:0000256" key="4">
    <source>
        <dbReference type="ARBA" id="ARBA00022452"/>
    </source>
</evidence>
<keyword evidence="10" id="KW-0472">Membrane</keyword>
<evidence type="ECO:0000313" key="12">
    <source>
        <dbReference type="Proteomes" id="UP001362899"/>
    </source>
</evidence>
<dbReference type="GO" id="GO:0008308">
    <property type="term" value="F:voltage-gated monoatomic anion channel activity"/>
    <property type="evidence" value="ECO:0007669"/>
    <property type="project" value="InterPro"/>
</dbReference>
<evidence type="ECO:0000313" key="11">
    <source>
        <dbReference type="EMBL" id="GMM49210.1"/>
    </source>
</evidence>
<proteinExistence type="inferred from homology"/>
<sequence length="293" mass="30933">MATPISIPAPSVPAFRDIAKSSNDVLQRDFYHSSPLSLKARTTAPNGVSFSVSGVSDSKSDSLNGNLETKYADKATGVTLTQGWLTSNVLNTRVEMNDAFSPGLNGAVNTRFEPGTGARSANVGLTYKHPGVNANVVADVFKSAFTGNVVFGHKGFVSGAEIAYDIRKGQIKQYGTTIGYIAPAYSASVSTANNFSVYSASIYHRVNPNTELGASATWKKLGISDAIKLEAAVKHKLDSSSFVKAKLDNYGIAALSYSQIIRPGVTLGVGLEANIEKLNESSHKVGLSLDFSA</sequence>
<dbReference type="PANTHER" id="PTHR11743:SF70">
    <property type="entry name" value="GH26960P-RELATED"/>
    <property type="match status" value="1"/>
</dbReference>
<protein>
    <submittedName>
        <fullName evidence="11">Porin</fullName>
    </submittedName>
</protein>
<dbReference type="Pfam" id="PF01459">
    <property type="entry name" value="Porin_3"/>
    <property type="match status" value="1"/>
</dbReference>
<evidence type="ECO:0000256" key="2">
    <source>
        <dbReference type="ARBA" id="ARBA00007780"/>
    </source>
</evidence>
<keyword evidence="3" id="KW-0813">Transport</keyword>
<accession>A0AAV5RCD5</accession>
<dbReference type="InterPro" id="IPR001925">
    <property type="entry name" value="Porin_Euk"/>
</dbReference>
<evidence type="ECO:0000256" key="5">
    <source>
        <dbReference type="ARBA" id="ARBA00022692"/>
    </source>
</evidence>
<evidence type="ECO:0000256" key="10">
    <source>
        <dbReference type="ARBA" id="ARBA00023136"/>
    </source>
</evidence>
<dbReference type="InterPro" id="IPR023614">
    <property type="entry name" value="Porin_dom_sf"/>
</dbReference>
<keyword evidence="7" id="KW-0406">Ion transport</keyword>
<dbReference type="GO" id="GO:0046930">
    <property type="term" value="C:pore complex"/>
    <property type="evidence" value="ECO:0007669"/>
    <property type="project" value="UniProtKB-KW"/>
</dbReference>
<keyword evidence="9" id="KW-0496">Mitochondrion</keyword>
<evidence type="ECO:0000256" key="8">
    <source>
        <dbReference type="ARBA" id="ARBA00023114"/>
    </source>
</evidence>
<evidence type="ECO:0000256" key="1">
    <source>
        <dbReference type="ARBA" id="ARBA00004294"/>
    </source>
</evidence>
<name>A0AAV5RCD5_STABA</name>
<keyword evidence="8" id="KW-0626">Porin</keyword>
<dbReference type="AlphaFoldDB" id="A0AAV5RCD5"/>
<dbReference type="EMBL" id="BTGC01000001">
    <property type="protein sequence ID" value="GMM49210.1"/>
    <property type="molecule type" value="Genomic_DNA"/>
</dbReference>
<dbReference type="Gene3D" id="2.40.160.10">
    <property type="entry name" value="Porin"/>
    <property type="match status" value="1"/>
</dbReference>
<comment type="caution">
    <text evidence="11">The sequence shown here is derived from an EMBL/GenBank/DDBJ whole genome shotgun (WGS) entry which is preliminary data.</text>
</comment>
<dbReference type="FunFam" id="2.40.160.10:FF:000012">
    <property type="entry name" value="Voltage-dependent anion-selective channel"/>
    <property type="match status" value="1"/>
</dbReference>
<keyword evidence="5" id="KW-0812">Transmembrane</keyword>
<comment type="subcellular location">
    <subcellularLocation>
        <location evidence="1">Mitochondrion outer membrane</location>
    </subcellularLocation>
</comment>
<dbReference type="Proteomes" id="UP001362899">
    <property type="component" value="Unassembled WGS sequence"/>
</dbReference>
<keyword evidence="12" id="KW-1185">Reference proteome</keyword>
<evidence type="ECO:0000256" key="6">
    <source>
        <dbReference type="ARBA" id="ARBA00022787"/>
    </source>
</evidence>
<dbReference type="GO" id="GO:0015288">
    <property type="term" value="F:porin activity"/>
    <property type="evidence" value="ECO:0007669"/>
    <property type="project" value="UniProtKB-KW"/>
</dbReference>
<dbReference type="GO" id="GO:0005741">
    <property type="term" value="C:mitochondrial outer membrane"/>
    <property type="evidence" value="ECO:0007669"/>
    <property type="project" value="UniProtKB-SubCell"/>
</dbReference>
<evidence type="ECO:0000256" key="7">
    <source>
        <dbReference type="ARBA" id="ARBA00023065"/>
    </source>
</evidence>
<comment type="similarity">
    <text evidence="2">Belongs to the eukaryotic mitochondrial porin family.</text>
</comment>
<dbReference type="CDD" id="cd07306">
    <property type="entry name" value="Porin3_VDAC"/>
    <property type="match status" value="1"/>
</dbReference>
<keyword evidence="6" id="KW-1000">Mitochondrion outer membrane</keyword>
<evidence type="ECO:0000256" key="9">
    <source>
        <dbReference type="ARBA" id="ARBA00023128"/>
    </source>
</evidence>
<reference evidence="11 12" key="1">
    <citation type="journal article" date="2023" name="Elife">
        <title>Identification of key yeast species and microbe-microbe interactions impacting larval growth of Drosophila in the wild.</title>
        <authorList>
            <person name="Mure A."/>
            <person name="Sugiura Y."/>
            <person name="Maeda R."/>
            <person name="Honda K."/>
            <person name="Sakurai N."/>
            <person name="Takahashi Y."/>
            <person name="Watada M."/>
            <person name="Katoh T."/>
            <person name="Gotoh A."/>
            <person name="Gotoh Y."/>
            <person name="Taniguchi I."/>
            <person name="Nakamura K."/>
            <person name="Hayashi T."/>
            <person name="Katayama T."/>
            <person name="Uemura T."/>
            <person name="Hattori Y."/>
        </authorList>
    </citation>
    <scope>NUCLEOTIDE SEQUENCE [LARGE SCALE GENOMIC DNA]</scope>
    <source>
        <strain evidence="11 12">SB-73</strain>
    </source>
</reference>
<keyword evidence="4" id="KW-1134">Transmembrane beta strand</keyword>
<dbReference type="PROSITE" id="PS00558">
    <property type="entry name" value="EUKARYOTIC_PORIN"/>
    <property type="match status" value="1"/>
</dbReference>
<dbReference type="PRINTS" id="PR00185">
    <property type="entry name" value="EUKARYTPORIN"/>
</dbReference>
<gene>
    <name evidence="11" type="ORF">DASB73_001680</name>
</gene>
<evidence type="ECO:0000256" key="3">
    <source>
        <dbReference type="ARBA" id="ARBA00022448"/>
    </source>
</evidence>
<dbReference type="PANTHER" id="PTHR11743">
    <property type="entry name" value="VOLTAGE-DEPENDENT ANION-SELECTIVE CHANNEL"/>
    <property type="match status" value="1"/>
</dbReference>